<gene>
    <name evidence="13" type="ORF">AQUCO_05800149v1</name>
</gene>
<evidence type="ECO:0000256" key="7">
    <source>
        <dbReference type="ARBA" id="ARBA00022989"/>
    </source>
</evidence>
<name>A0A2G5CF44_AQUCA</name>
<evidence type="ECO:0000256" key="5">
    <source>
        <dbReference type="ARBA" id="ARBA00022692"/>
    </source>
</evidence>
<evidence type="ECO:0000256" key="8">
    <source>
        <dbReference type="ARBA" id="ARBA00023136"/>
    </source>
</evidence>
<dbReference type="PANTHER" id="PTHR48059:SF19">
    <property type="entry name" value="RECEPTOR-LIKE PROTEIN KINASE 5"/>
    <property type="match status" value="1"/>
</dbReference>
<dbReference type="STRING" id="218851.A0A2G5CF44"/>
<dbReference type="Pfam" id="PF08263">
    <property type="entry name" value="LRRNT_2"/>
    <property type="match status" value="1"/>
</dbReference>
<evidence type="ECO:0000256" key="3">
    <source>
        <dbReference type="ARBA" id="ARBA00009592"/>
    </source>
</evidence>
<keyword evidence="6" id="KW-0677">Repeat</keyword>
<dbReference type="Proteomes" id="UP000230069">
    <property type="component" value="Unassembled WGS sequence"/>
</dbReference>
<evidence type="ECO:0000313" key="14">
    <source>
        <dbReference type="Proteomes" id="UP000230069"/>
    </source>
</evidence>
<reference evidence="13 14" key="1">
    <citation type="submission" date="2017-09" db="EMBL/GenBank/DDBJ databases">
        <title>WGS assembly of Aquilegia coerulea Goldsmith.</title>
        <authorList>
            <person name="Hodges S."/>
            <person name="Kramer E."/>
            <person name="Nordborg M."/>
            <person name="Tomkins J."/>
            <person name="Borevitz J."/>
            <person name="Derieg N."/>
            <person name="Yan J."/>
            <person name="Mihaltcheva S."/>
            <person name="Hayes R.D."/>
            <person name="Rokhsar D."/>
        </authorList>
    </citation>
    <scope>NUCLEOTIDE SEQUENCE [LARGE SCALE GENOMIC DNA]</scope>
    <source>
        <strain evidence="14">cv. Goldsmith</strain>
    </source>
</reference>
<dbReference type="FunFam" id="3.80.10.10:FF:000111">
    <property type="entry name" value="LRR receptor-like serine/threonine-protein kinase ERECTA"/>
    <property type="match status" value="1"/>
</dbReference>
<dbReference type="PROSITE" id="PS51450">
    <property type="entry name" value="LRR"/>
    <property type="match status" value="1"/>
</dbReference>
<evidence type="ECO:0000259" key="12">
    <source>
        <dbReference type="Pfam" id="PF08263"/>
    </source>
</evidence>
<protein>
    <recommendedName>
        <fullName evidence="12">Leucine-rich repeat-containing N-terminal plant-type domain-containing protein</fullName>
    </recommendedName>
</protein>
<keyword evidence="9" id="KW-0325">Glycoprotein</keyword>
<dbReference type="InterPro" id="IPR051848">
    <property type="entry name" value="PGIP"/>
</dbReference>
<sequence>MALAFTSTSTPTPRHLPLVVVVLLLSIFSPICFGKCHKDDEAGLLGFKSGITEDPEGMLSSWIPGTDCCKWSNVNCFNANNKRVTQLVLYGSNPVFFPNSYLTGTISPSLLKVGQLTQLYLRNLRNLTGPLPKGLFDLPMLKQVYIEDNKLSGPLSLSKSPKSNRLELLVLDDNKFSGGIPHGIQCLRNLTTLSLRNNRFSGGIPNIFKSLAFKELHLSHNKFFGEIPPSFSFLAPQLEIFNASHNTLTGKIPKYLKNFNKLEKLDLSYNRLSGQIPTTKFSPESFVGNDHLCGSPLPPCRK</sequence>
<evidence type="ECO:0000256" key="1">
    <source>
        <dbReference type="ARBA" id="ARBA00004167"/>
    </source>
</evidence>
<dbReference type="InParanoid" id="A0A2G5CF44"/>
<feature type="signal peptide" evidence="11">
    <location>
        <begin position="1"/>
        <end position="34"/>
    </location>
</feature>
<comment type="similarity">
    <text evidence="3">Belongs to the RLP family.</text>
</comment>
<feature type="domain" description="Leucine-rich repeat-containing N-terminal plant-type" evidence="12">
    <location>
        <begin position="37"/>
        <end position="76"/>
    </location>
</feature>
<dbReference type="Pfam" id="PF00560">
    <property type="entry name" value="LRR_1"/>
    <property type="match status" value="2"/>
</dbReference>
<evidence type="ECO:0000256" key="11">
    <source>
        <dbReference type="SAM" id="SignalP"/>
    </source>
</evidence>
<keyword evidence="5" id="KW-0812">Transmembrane</keyword>
<comment type="similarity">
    <text evidence="10">Belongs to the polygalacturonase-inhibiting protein family.</text>
</comment>
<organism evidence="13 14">
    <name type="scientific">Aquilegia coerulea</name>
    <name type="common">Rocky mountain columbine</name>
    <dbReference type="NCBI Taxonomy" id="218851"/>
    <lineage>
        <taxon>Eukaryota</taxon>
        <taxon>Viridiplantae</taxon>
        <taxon>Streptophyta</taxon>
        <taxon>Embryophyta</taxon>
        <taxon>Tracheophyta</taxon>
        <taxon>Spermatophyta</taxon>
        <taxon>Magnoliopsida</taxon>
        <taxon>Ranunculales</taxon>
        <taxon>Ranunculaceae</taxon>
        <taxon>Thalictroideae</taxon>
        <taxon>Aquilegia</taxon>
    </lineage>
</organism>
<keyword evidence="14" id="KW-1185">Reference proteome</keyword>
<evidence type="ECO:0000256" key="2">
    <source>
        <dbReference type="ARBA" id="ARBA00004196"/>
    </source>
</evidence>
<dbReference type="AlphaFoldDB" id="A0A2G5CF44"/>
<dbReference type="Gene3D" id="3.80.10.10">
    <property type="entry name" value="Ribonuclease Inhibitor"/>
    <property type="match status" value="2"/>
</dbReference>
<comment type="subcellular location">
    <subcellularLocation>
        <location evidence="2">Cell envelope</location>
    </subcellularLocation>
    <subcellularLocation>
        <location evidence="1">Membrane</location>
        <topology evidence="1">Single-pass membrane protein</topology>
    </subcellularLocation>
</comment>
<evidence type="ECO:0000256" key="9">
    <source>
        <dbReference type="ARBA" id="ARBA00023180"/>
    </source>
</evidence>
<dbReference type="PANTHER" id="PTHR48059">
    <property type="entry name" value="POLYGALACTURONASE INHIBITOR 1"/>
    <property type="match status" value="1"/>
</dbReference>
<evidence type="ECO:0000256" key="10">
    <source>
        <dbReference type="ARBA" id="ARBA00038043"/>
    </source>
</evidence>
<evidence type="ECO:0000313" key="13">
    <source>
        <dbReference type="EMBL" id="PIA29870.1"/>
    </source>
</evidence>
<feature type="chain" id="PRO_5013606231" description="Leucine-rich repeat-containing N-terminal plant-type domain-containing protein" evidence="11">
    <location>
        <begin position="35"/>
        <end position="302"/>
    </location>
</feature>
<keyword evidence="4" id="KW-0433">Leucine-rich repeat</keyword>
<keyword evidence="11" id="KW-0732">Signal</keyword>
<dbReference type="OrthoDB" id="676979at2759"/>
<evidence type="ECO:0000256" key="6">
    <source>
        <dbReference type="ARBA" id="ARBA00022737"/>
    </source>
</evidence>
<keyword evidence="8" id="KW-0472">Membrane</keyword>
<accession>A0A2G5CF44</accession>
<dbReference type="InterPro" id="IPR001611">
    <property type="entry name" value="Leu-rich_rpt"/>
</dbReference>
<keyword evidence="7" id="KW-1133">Transmembrane helix</keyword>
<dbReference type="Pfam" id="PF13855">
    <property type="entry name" value="LRR_8"/>
    <property type="match status" value="1"/>
</dbReference>
<evidence type="ECO:0000256" key="4">
    <source>
        <dbReference type="ARBA" id="ARBA00022614"/>
    </source>
</evidence>
<dbReference type="EMBL" id="KZ305075">
    <property type="protein sequence ID" value="PIA29870.1"/>
    <property type="molecule type" value="Genomic_DNA"/>
</dbReference>
<dbReference type="SUPFAM" id="SSF52058">
    <property type="entry name" value="L domain-like"/>
    <property type="match status" value="1"/>
</dbReference>
<dbReference type="InterPro" id="IPR013210">
    <property type="entry name" value="LRR_N_plant-typ"/>
</dbReference>
<dbReference type="GO" id="GO:0016020">
    <property type="term" value="C:membrane"/>
    <property type="evidence" value="ECO:0007669"/>
    <property type="project" value="UniProtKB-SubCell"/>
</dbReference>
<dbReference type="InterPro" id="IPR032675">
    <property type="entry name" value="LRR_dom_sf"/>
</dbReference>
<proteinExistence type="inferred from homology"/>